<dbReference type="GO" id="GO:0005886">
    <property type="term" value="C:plasma membrane"/>
    <property type="evidence" value="ECO:0007669"/>
    <property type="project" value="UniProtKB-SubCell"/>
</dbReference>
<keyword evidence="14 25" id="KW-0812">Transmembrane</keyword>
<evidence type="ECO:0000259" key="27">
    <source>
        <dbReference type="PROSITE" id="PS50209"/>
    </source>
</evidence>
<feature type="compositionally biased region" description="Basic and acidic residues" evidence="24">
    <location>
        <begin position="147"/>
        <end position="176"/>
    </location>
</feature>
<dbReference type="PANTHER" id="PTHR11785:SF213">
    <property type="entry name" value="Y+L AMINO ACID TRANSPORTER 2"/>
    <property type="match status" value="1"/>
</dbReference>
<evidence type="ECO:0000256" key="19">
    <source>
        <dbReference type="ARBA" id="ARBA00022970"/>
    </source>
</evidence>
<evidence type="ECO:0000259" key="26">
    <source>
        <dbReference type="PROSITE" id="PS50011"/>
    </source>
</evidence>
<evidence type="ECO:0000256" key="21">
    <source>
        <dbReference type="ARBA" id="ARBA00023136"/>
    </source>
</evidence>
<proteinExistence type="inferred from homology"/>
<dbReference type="InterPro" id="IPR000719">
    <property type="entry name" value="Prot_kinase_dom"/>
</dbReference>
<dbReference type="GO" id="GO:0005737">
    <property type="term" value="C:cytoplasm"/>
    <property type="evidence" value="ECO:0007669"/>
    <property type="project" value="UniProtKB-SubCell"/>
</dbReference>
<dbReference type="SMART" id="SM00220">
    <property type="entry name" value="S_TKc"/>
    <property type="match status" value="1"/>
</dbReference>
<evidence type="ECO:0000256" key="8">
    <source>
        <dbReference type="ARBA" id="ARBA00022475"/>
    </source>
</evidence>
<feature type="transmembrane region" description="Helical" evidence="25">
    <location>
        <begin position="842"/>
        <end position="868"/>
    </location>
</feature>
<feature type="domain" description="CARD" evidence="27">
    <location>
        <begin position="638"/>
        <end position="684"/>
    </location>
</feature>
<dbReference type="GO" id="GO:0042981">
    <property type="term" value="P:regulation of apoptotic process"/>
    <property type="evidence" value="ECO:0007669"/>
    <property type="project" value="InterPro"/>
</dbReference>
<evidence type="ECO:0000256" key="14">
    <source>
        <dbReference type="ARBA" id="ARBA00022692"/>
    </source>
</evidence>
<feature type="transmembrane region" description="Helical" evidence="25">
    <location>
        <begin position="718"/>
        <end position="736"/>
    </location>
</feature>
<dbReference type="Pfam" id="PF13520">
    <property type="entry name" value="AA_permease_2"/>
    <property type="match status" value="1"/>
</dbReference>
<keyword evidence="15" id="KW-0547">Nucleotide-binding</keyword>
<dbReference type="Pfam" id="PF07714">
    <property type="entry name" value="PK_Tyr_Ser-Thr"/>
    <property type="match status" value="1"/>
</dbReference>
<comment type="caution">
    <text evidence="28">The sequence shown here is derived from an EMBL/GenBank/DDBJ whole genome shotgun (WGS) entry which is preliminary data.</text>
</comment>
<dbReference type="SUPFAM" id="SSF47986">
    <property type="entry name" value="DEATH domain"/>
    <property type="match status" value="1"/>
</dbReference>
<dbReference type="FunFam" id="1.20.1740.10:FF:000003">
    <property type="entry name" value="Y+L amino acid transporter 1 isoform X1"/>
    <property type="match status" value="1"/>
</dbReference>
<feature type="region of interest" description="Disordered" evidence="24">
    <location>
        <begin position="587"/>
        <end position="610"/>
    </location>
</feature>
<reference evidence="28 29" key="1">
    <citation type="journal article" date="2024" name="Proc. Natl. Acad. Sci. U.S.A.">
        <title>The genetic regulatory architecture and epigenomic basis for age-related changes in rattlesnake venom.</title>
        <authorList>
            <person name="Hogan M.P."/>
            <person name="Holding M.L."/>
            <person name="Nystrom G.S."/>
            <person name="Colston T.J."/>
            <person name="Bartlett D.A."/>
            <person name="Mason A.J."/>
            <person name="Ellsworth S.A."/>
            <person name="Rautsaw R.M."/>
            <person name="Lawrence K.C."/>
            <person name="Strickland J.L."/>
            <person name="He B."/>
            <person name="Fraser P."/>
            <person name="Margres M.J."/>
            <person name="Gilbert D.M."/>
            <person name="Gibbs H.L."/>
            <person name="Parkinson C.L."/>
            <person name="Rokyta D.R."/>
        </authorList>
    </citation>
    <scope>NUCLEOTIDE SEQUENCE [LARGE SCALE GENOMIC DNA]</scope>
    <source>
        <strain evidence="28">DRR0105</strain>
    </source>
</reference>
<comment type="catalytic activity">
    <reaction evidence="23">
        <text>L-seryl-[protein] + ATP = O-phospho-L-seryl-[protein] + ADP + H(+)</text>
        <dbReference type="Rhea" id="RHEA:17989"/>
        <dbReference type="Rhea" id="RHEA-COMP:9863"/>
        <dbReference type="Rhea" id="RHEA-COMP:11604"/>
        <dbReference type="ChEBI" id="CHEBI:15378"/>
        <dbReference type="ChEBI" id="CHEBI:29999"/>
        <dbReference type="ChEBI" id="CHEBI:30616"/>
        <dbReference type="ChEBI" id="CHEBI:83421"/>
        <dbReference type="ChEBI" id="CHEBI:456216"/>
        <dbReference type="EC" id="2.7.11.1"/>
    </reaction>
</comment>
<dbReference type="GO" id="GO:0009893">
    <property type="term" value="P:positive regulation of metabolic process"/>
    <property type="evidence" value="ECO:0007669"/>
    <property type="project" value="UniProtKB-ARBA"/>
</dbReference>
<dbReference type="PANTHER" id="PTHR11785">
    <property type="entry name" value="AMINO ACID TRANSPORTER"/>
    <property type="match status" value="1"/>
</dbReference>
<feature type="transmembrane region" description="Helical" evidence="25">
    <location>
        <begin position="948"/>
        <end position="970"/>
    </location>
</feature>
<dbReference type="Gene3D" id="1.20.1740.10">
    <property type="entry name" value="Amino acid/polyamine transporter I"/>
    <property type="match status" value="1"/>
</dbReference>
<evidence type="ECO:0000256" key="9">
    <source>
        <dbReference type="ARBA" id="ARBA00022490"/>
    </source>
</evidence>
<evidence type="ECO:0000256" key="2">
    <source>
        <dbReference type="ARBA" id="ARBA00004496"/>
    </source>
</evidence>
<evidence type="ECO:0000256" key="22">
    <source>
        <dbReference type="ARBA" id="ARBA00047899"/>
    </source>
</evidence>
<feature type="transmembrane region" description="Helical" evidence="25">
    <location>
        <begin position="888"/>
        <end position="907"/>
    </location>
</feature>
<keyword evidence="13" id="KW-0808">Transferase</keyword>
<evidence type="ECO:0000256" key="16">
    <source>
        <dbReference type="ARBA" id="ARBA00022777"/>
    </source>
</evidence>
<evidence type="ECO:0000313" key="28">
    <source>
        <dbReference type="EMBL" id="KAK9403176.1"/>
    </source>
</evidence>
<keyword evidence="20 25" id="KW-1133">Transmembrane helix</keyword>
<organism evidence="28 29">
    <name type="scientific">Crotalus adamanteus</name>
    <name type="common">Eastern diamondback rattlesnake</name>
    <dbReference type="NCBI Taxonomy" id="8729"/>
    <lineage>
        <taxon>Eukaryota</taxon>
        <taxon>Metazoa</taxon>
        <taxon>Chordata</taxon>
        <taxon>Craniata</taxon>
        <taxon>Vertebrata</taxon>
        <taxon>Euteleostomi</taxon>
        <taxon>Lepidosauria</taxon>
        <taxon>Squamata</taxon>
        <taxon>Bifurcata</taxon>
        <taxon>Unidentata</taxon>
        <taxon>Episquamata</taxon>
        <taxon>Toxicofera</taxon>
        <taxon>Serpentes</taxon>
        <taxon>Colubroidea</taxon>
        <taxon>Viperidae</taxon>
        <taxon>Crotalinae</taxon>
        <taxon>Crotalus</taxon>
    </lineage>
</organism>
<name>A0AAW1BMT4_CROAD</name>
<dbReference type="EC" id="2.7.11.1" evidence="6"/>
<dbReference type="GO" id="GO:0005524">
    <property type="term" value="F:ATP binding"/>
    <property type="evidence" value="ECO:0007669"/>
    <property type="project" value="UniProtKB-KW"/>
</dbReference>
<feature type="compositionally biased region" description="Low complexity" evidence="24">
    <location>
        <begin position="587"/>
        <end position="608"/>
    </location>
</feature>
<keyword evidence="8" id="KW-1003">Cell membrane</keyword>
<dbReference type="AlphaFoldDB" id="A0AAW1BMT4"/>
<feature type="transmembrane region" description="Helical" evidence="25">
    <location>
        <begin position="687"/>
        <end position="706"/>
    </location>
</feature>
<feature type="transmembrane region" description="Helical" evidence="25">
    <location>
        <begin position="795"/>
        <end position="816"/>
    </location>
</feature>
<gene>
    <name evidence="28" type="ORF">NXF25_008003</name>
</gene>
<dbReference type="PROSITE" id="PS50209">
    <property type="entry name" value="CARD"/>
    <property type="match status" value="1"/>
</dbReference>
<evidence type="ECO:0000256" key="24">
    <source>
        <dbReference type="SAM" id="MobiDB-lite"/>
    </source>
</evidence>
<feature type="transmembrane region" description="Helical" evidence="25">
    <location>
        <begin position="976"/>
        <end position="997"/>
    </location>
</feature>
<dbReference type="PROSITE" id="PS00108">
    <property type="entry name" value="PROTEIN_KINASE_ST"/>
    <property type="match status" value="1"/>
</dbReference>
<feature type="region of interest" description="Disordered" evidence="24">
    <location>
        <begin position="1"/>
        <end position="43"/>
    </location>
</feature>
<dbReference type="PROSITE" id="PS50011">
    <property type="entry name" value="PROTEIN_KINASE_DOM"/>
    <property type="match status" value="1"/>
</dbReference>
<dbReference type="InterPro" id="IPR008271">
    <property type="entry name" value="Ser/Thr_kinase_AS"/>
</dbReference>
<evidence type="ECO:0000256" key="4">
    <source>
        <dbReference type="ARBA" id="ARBA00005843"/>
    </source>
</evidence>
<dbReference type="Gene3D" id="1.10.510.10">
    <property type="entry name" value="Transferase(Phosphotransferase) domain 1"/>
    <property type="match status" value="1"/>
</dbReference>
<feature type="region of interest" description="Disordered" evidence="24">
    <location>
        <begin position="131"/>
        <end position="188"/>
    </location>
</feature>
<keyword evidence="28" id="KW-0675">Receptor</keyword>
<feature type="transmembrane region" description="Helical" evidence="25">
    <location>
        <begin position="756"/>
        <end position="774"/>
    </location>
</feature>
<comment type="similarity">
    <text evidence="5">Belongs to the amino acid-polyamine-organocation (APC) superfamily. L-type amino acid transporter (LAT) (TC 2.A.3.8) family.</text>
</comment>
<evidence type="ECO:0000256" key="6">
    <source>
        <dbReference type="ARBA" id="ARBA00012513"/>
    </source>
</evidence>
<keyword evidence="10" id="KW-1017">Isopeptide bond</keyword>
<evidence type="ECO:0000256" key="17">
    <source>
        <dbReference type="ARBA" id="ARBA00022840"/>
    </source>
</evidence>
<dbReference type="InterPro" id="IPR001245">
    <property type="entry name" value="Ser-Thr/Tyr_kinase_cat_dom"/>
</dbReference>
<dbReference type="InterPro" id="IPR011009">
    <property type="entry name" value="Kinase-like_dom_sf"/>
</dbReference>
<evidence type="ECO:0000256" key="3">
    <source>
        <dbReference type="ARBA" id="ARBA00004651"/>
    </source>
</evidence>
<keyword evidence="17" id="KW-0067">ATP-binding</keyword>
<comment type="catalytic activity">
    <reaction evidence="22">
        <text>L-threonyl-[protein] + ATP = O-phospho-L-threonyl-[protein] + ADP + H(+)</text>
        <dbReference type="Rhea" id="RHEA:46608"/>
        <dbReference type="Rhea" id="RHEA-COMP:11060"/>
        <dbReference type="Rhea" id="RHEA-COMP:11605"/>
        <dbReference type="ChEBI" id="CHEBI:15378"/>
        <dbReference type="ChEBI" id="CHEBI:30013"/>
        <dbReference type="ChEBI" id="CHEBI:30616"/>
        <dbReference type="ChEBI" id="CHEBI:61977"/>
        <dbReference type="ChEBI" id="CHEBI:456216"/>
        <dbReference type="EC" id="2.7.11.1"/>
    </reaction>
</comment>
<keyword evidence="29" id="KW-1185">Reference proteome</keyword>
<sequence>MQKHRRKGCGRGEGERLGGEGSGEEESGGKLVQQLQEDEGATDADIASRSSWLSSASLALRVFSFHRKLSSPGRPGSTFEPRKSCTAIEACGASRFFPAPQRRRVRWLGVLRIASSKARRSLWREVLSPVPGEGVGEEASRGGGKVLQKESRSGSWKVRLDQPDSERKRWQPRKDGLMAADGSMRTNGGGLDRGSSASCAPCNISYTLPIISSNKLPDQCFVSRGAYGTVSSARHADWRIPIAVKSLQGSLLESERDSLLKEAEILHQARFSYILPILGICNEPQFLGIVTEYMPNGSLNQLLYEKNIYPDIAWSLRYRILYEIALGVNYLHNLSPPLMHHDLKTQNILLDSEFHVKIADFGLSKWRMVSMSLSKGDKSISEGGTIIYIPPECYDGSKIRSSVKHDIYSYAIIMWEVMSRKKPFEDVIHHLQIMFSMSQGKRPDVGEETLPLDIPYRELMVSLMESAWAPNPEERPSFSSCLIELESVMRTFEEIPMLEAVIEIKRAKAQYEWTCIHLPNKISSNESISLNIPLNISIQENSCSSQDDQSYLSSVPQNISKPCNLLSDVKDEPHSLLSYVPHSQSTESYVSQQSSSSNTDSSNSSNSTPGLLQLSGANPDFILRTMQSQDFAVAHHWIQTKREDIVHQMTDTCINQCLDALLSRDLIMKEDYELVNTKPTRTSRPPYGAVRLIAAACICSLTFINCVNVKWGTRVQDLFTYAKVMALIMVIAVGLYKISQGKTENLKEPFEGSTTNAGFVALALYSALFSYSGWDTLNFVTEEMKNPERNLPLSIAISMPIVTIIYLLTNVAYYVVLDMSALLTSDAVAVTFGNEALSHAKWIIPIAVAMSCYGGLNSSIIAASRLFYVGAREGHLPDSLSLIHIKCFTPVPALVFNGLMTLVYLLVEDVFLLIYYYCFSYWFFVGLSIAGLIYLRHIQPDRPRPIKLSLFFPIVYCICTVFLVIVPLYSDTINSVIGIGIALSGIPAYFLGVYLPVEKRPWCLHWLSAATTQYVQKLFYCCLTDKDIETESLDIKAK</sequence>
<protein>
    <recommendedName>
        <fullName evidence="6">non-specific serine/threonine protein kinase</fullName>
        <ecNumber evidence="6">2.7.11.1</ecNumber>
    </recommendedName>
</protein>
<keyword evidence="18" id="KW-0832">Ubl conjugation</keyword>
<keyword evidence="21 25" id="KW-0472">Membrane</keyword>
<dbReference type="SUPFAM" id="SSF56112">
    <property type="entry name" value="Protein kinase-like (PK-like)"/>
    <property type="match status" value="1"/>
</dbReference>
<evidence type="ECO:0000256" key="10">
    <source>
        <dbReference type="ARBA" id="ARBA00022499"/>
    </source>
</evidence>
<evidence type="ECO:0000256" key="15">
    <source>
        <dbReference type="ARBA" id="ARBA00022741"/>
    </source>
</evidence>
<evidence type="ECO:0000313" key="29">
    <source>
        <dbReference type="Proteomes" id="UP001474421"/>
    </source>
</evidence>
<dbReference type="InterPro" id="IPR002293">
    <property type="entry name" value="AA/rel_permease1"/>
</dbReference>
<keyword evidence="12" id="KW-0597">Phosphoprotein</keyword>
<dbReference type="InterPro" id="IPR011029">
    <property type="entry name" value="DEATH-like_dom_sf"/>
</dbReference>
<comment type="similarity">
    <text evidence="4">Belongs to the protein kinase superfamily. TKL Ser/Thr protein kinase family.</text>
</comment>
<feature type="transmembrane region" description="Helical" evidence="25">
    <location>
        <begin position="913"/>
        <end position="936"/>
    </location>
</feature>
<dbReference type="InterPro" id="IPR001315">
    <property type="entry name" value="CARD"/>
</dbReference>
<dbReference type="GO" id="GO:0015179">
    <property type="term" value="F:L-amino acid transmembrane transporter activity"/>
    <property type="evidence" value="ECO:0007669"/>
    <property type="project" value="TreeGrafter"/>
</dbReference>
<evidence type="ECO:0000256" key="1">
    <source>
        <dbReference type="ARBA" id="ARBA00004170"/>
    </source>
</evidence>
<evidence type="ECO:0000256" key="23">
    <source>
        <dbReference type="ARBA" id="ARBA00048679"/>
    </source>
</evidence>
<evidence type="ECO:0000256" key="18">
    <source>
        <dbReference type="ARBA" id="ARBA00022843"/>
    </source>
</evidence>
<dbReference type="GO" id="GO:0031349">
    <property type="term" value="P:positive regulation of defense response"/>
    <property type="evidence" value="ECO:0007669"/>
    <property type="project" value="UniProtKB-ARBA"/>
</dbReference>
<dbReference type="Pfam" id="PF00619">
    <property type="entry name" value="CARD"/>
    <property type="match status" value="1"/>
</dbReference>
<evidence type="ECO:0000256" key="11">
    <source>
        <dbReference type="ARBA" id="ARBA00022527"/>
    </source>
</evidence>
<evidence type="ECO:0000256" key="25">
    <source>
        <dbReference type="SAM" id="Phobius"/>
    </source>
</evidence>
<evidence type="ECO:0000256" key="13">
    <source>
        <dbReference type="ARBA" id="ARBA00022679"/>
    </source>
</evidence>
<dbReference type="InterPro" id="IPR050598">
    <property type="entry name" value="AminoAcid_Transporter"/>
</dbReference>
<dbReference type="Proteomes" id="UP001474421">
    <property type="component" value="Unassembled WGS sequence"/>
</dbReference>
<dbReference type="GO" id="GO:0043123">
    <property type="term" value="P:positive regulation of canonical NF-kappaB signal transduction"/>
    <property type="evidence" value="ECO:0007669"/>
    <property type="project" value="UniProtKB-ARBA"/>
</dbReference>
<feature type="domain" description="Protein kinase" evidence="26">
    <location>
        <begin position="216"/>
        <end position="489"/>
    </location>
</feature>
<evidence type="ECO:0000256" key="7">
    <source>
        <dbReference type="ARBA" id="ARBA00022448"/>
    </source>
</evidence>
<accession>A0AAW1BMT4</accession>
<keyword evidence="11" id="KW-0723">Serine/threonine-protein kinase</keyword>
<evidence type="ECO:0000256" key="20">
    <source>
        <dbReference type="ARBA" id="ARBA00022989"/>
    </source>
</evidence>
<dbReference type="FunFam" id="1.10.510.10:FF:000288">
    <property type="entry name" value="Receptor-interacting serine/threonine-protein kinase 2"/>
    <property type="match status" value="1"/>
</dbReference>
<dbReference type="EMBL" id="JAOTOJ010000003">
    <property type="protein sequence ID" value="KAK9403176.1"/>
    <property type="molecule type" value="Genomic_DNA"/>
</dbReference>
<keyword evidence="9" id="KW-0963">Cytoplasm</keyword>
<evidence type="ECO:0000256" key="5">
    <source>
        <dbReference type="ARBA" id="ARBA00007040"/>
    </source>
</evidence>
<keyword evidence="7" id="KW-0813">Transport</keyword>
<evidence type="ECO:0000256" key="12">
    <source>
        <dbReference type="ARBA" id="ARBA00022553"/>
    </source>
</evidence>
<keyword evidence="16 28" id="KW-0418">Kinase</keyword>
<comment type="subcellular location">
    <subcellularLocation>
        <location evidence="3">Cell membrane</location>
        <topology evidence="3">Multi-pass membrane protein</topology>
    </subcellularLocation>
    <subcellularLocation>
        <location evidence="2">Cytoplasm</location>
    </subcellularLocation>
    <subcellularLocation>
        <location evidence="1">Membrane</location>
        <topology evidence="1">Peripheral membrane protein</topology>
    </subcellularLocation>
</comment>
<dbReference type="GO" id="GO:0004674">
    <property type="term" value="F:protein serine/threonine kinase activity"/>
    <property type="evidence" value="ECO:0007669"/>
    <property type="project" value="UniProtKB-KW"/>
</dbReference>
<keyword evidence="19" id="KW-0029">Amino-acid transport</keyword>